<evidence type="ECO:0000256" key="3">
    <source>
        <dbReference type="SAM" id="MobiDB-lite"/>
    </source>
</evidence>
<evidence type="ECO:0000256" key="1">
    <source>
        <dbReference type="ARBA" id="ARBA00010529"/>
    </source>
</evidence>
<dbReference type="GO" id="GO:0003677">
    <property type="term" value="F:DNA binding"/>
    <property type="evidence" value="ECO:0007669"/>
    <property type="project" value="UniProtKB-KW"/>
</dbReference>
<name>A0A2R8BRX3_9RHOB</name>
<protein>
    <submittedName>
        <fullName evidence="4">DNA-binding protein HU</fullName>
    </submittedName>
</protein>
<evidence type="ECO:0000256" key="2">
    <source>
        <dbReference type="ARBA" id="ARBA00023125"/>
    </source>
</evidence>
<dbReference type="Proteomes" id="UP000244912">
    <property type="component" value="Unassembled WGS sequence"/>
</dbReference>
<dbReference type="EMBL" id="ONZF01000001">
    <property type="protein sequence ID" value="SPJ22924.1"/>
    <property type="molecule type" value="Genomic_DNA"/>
</dbReference>
<keyword evidence="5" id="KW-1185">Reference proteome</keyword>
<dbReference type="GO" id="GO:0030527">
    <property type="term" value="F:structural constituent of chromatin"/>
    <property type="evidence" value="ECO:0007669"/>
    <property type="project" value="InterPro"/>
</dbReference>
<dbReference type="InterPro" id="IPR000119">
    <property type="entry name" value="Hist_DNA-bd"/>
</dbReference>
<organism evidence="4 5">
    <name type="scientific">Palleronia abyssalis</name>
    <dbReference type="NCBI Taxonomy" id="1501240"/>
    <lineage>
        <taxon>Bacteria</taxon>
        <taxon>Pseudomonadati</taxon>
        <taxon>Pseudomonadota</taxon>
        <taxon>Alphaproteobacteria</taxon>
        <taxon>Rhodobacterales</taxon>
        <taxon>Roseobacteraceae</taxon>
        <taxon>Palleronia</taxon>
    </lineage>
</organism>
<proteinExistence type="inferred from homology"/>
<dbReference type="Gene3D" id="4.10.520.10">
    <property type="entry name" value="IHF-like DNA-binding proteins"/>
    <property type="match status" value="1"/>
</dbReference>
<dbReference type="SUPFAM" id="SSF47729">
    <property type="entry name" value="IHF-like DNA-binding proteins"/>
    <property type="match status" value="1"/>
</dbReference>
<evidence type="ECO:0000313" key="5">
    <source>
        <dbReference type="Proteomes" id="UP000244912"/>
    </source>
</evidence>
<accession>A0A2R8BRX3</accession>
<dbReference type="Pfam" id="PF00216">
    <property type="entry name" value="Bac_DNA_binding"/>
    <property type="match status" value="1"/>
</dbReference>
<dbReference type="RefSeq" id="WP_245897503.1">
    <property type="nucleotide sequence ID" value="NZ_ONZF01000001.1"/>
</dbReference>
<dbReference type="InterPro" id="IPR010992">
    <property type="entry name" value="IHF-like_DNA-bd_dom_sf"/>
</dbReference>
<comment type="similarity">
    <text evidence="1">Belongs to the bacterial histone-like protein family.</text>
</comment>
<reference evidence="4 5" key="1">
    <citation type="submission" date="2018-03" db="EMBL/GenBank/DDBJ databases">
        <authorList>
            <person name="Keele B.F."/>
        </authorList>
    </citation>
    <scope>NUCLEOTIDE SEQUENCE [LARGE SCALE GENOMIC DNA]</scope>
    <source>
        <strain evidence="4 5">CECT 8504</strain>
    </source>
</reference>
<feature type="region of interest" description="Disordered" evidence="3">
    <location>
        <begin position="89"/>
        <end position="114"/>
    </location>
</feature>
<keyword evidence="2 4" id="KW-0238">DNA-binding</keyword>
<dbReference type="AlphaFoldDB" id="A0A2R8BRX3"/>
<sequence>MTENPELKVVEETLATVTKEVKKPELIDRVVAVSGMKKKDVKPVVEAMLTVLGQSLTEEEQLNLQPFGRVRVVKKKDLANGQALTLKLRRSGPSLGETAEALPSEGLAEGDEDS</sequence>
<gene>
    <name evidence="4" type="ORF">PAA8504_00724</name>
</gene>
<evidence type="ECO:0000313" key="4">
    <source>
        <dbReference type="EMBL" id="SPJ22924.1"/>
    </source>
</evidence>